<keyword evidence="4 7" id="KW-0812">Transmembrane</keyword>
<feature type="transmembrane region" description="Helical" evidence="7">
    <location>
        <begin position="12"/>
        <end position="30"/>
    </location>
</feature>
<keyword evidence="3" id="KW-1003">Cell membrane</keyword>
<dbReference type="EMBL" id="CALSBS010000002">
    <property type="protein sequence ID" value="CAH6635676.1"/>
    <property type="molecule type" value="Genomic_DNA"/>
</dbReference>
<keyword evidence="9" id="KW-1185">Reference proteome</keyword>
<accession>A0ABM9F4J5</accession>
<evidence type="ECO:0000256" key="5">
    <source>
        <dbReference type="ARBA" id="ARBA00022989"/>
    </source>
</evidence>
<proteinExistence type="inferred from homology"/>
<name>A0ABM9F4J5_9ENTR</name>
<evidence type="ECO:0000256" key="1">
    <source>
        <dbReference type="ARBA" id="ARBA00004651"/>
    </source>
</evidence>
<dbReference type="InterPro" id="IPR032808">
    <property type="entry name" value="DoxX"/>
</dbReference>
<dbReference type="Proteomes" id="UP001152651">
    <property type="component" value="Unassembled WGS sequence"/>
</dbReference>
<sequence length="137" mass="15036">MQYLSLDKYKNGFLLVARILLAILFVLFGWQKMMGFEGTVGYMASVGAPLPQISAIIAVIVELVFGLLIVAGYFTRPLALLLAVYTVATAIIGHPYWSMTGMDQYMAMTNFFKNVSICGGFLLLAFTGPGSYSLDRK</sequence>
<keyword evidence="5 7" id="KW-1133">Transmembrane helix</keyword>
<keyword evidence="6 7" id="KW-0472">Membrane</keyword>
<evidence type="ECO:0000313" key="9">
    <source>
        <dbReference type="Proteomes" id="UP001152651"/>
    </source>
</evidence>
<dbReference type="InterPro" id="IPR051907">
    <property type="entry name" value="DoxX-like_oxidoreductase"/>
</dbReference>
<evidence type="ECO:0000256" key="3">
    <source>
        <dbReference type="ARBA" id="ARBA00022475"/>
    </source>
</evidence>
<comment type="caution">
    <text evidence="8">The sequence shown here is derived from an EMBL/GenBank/DDBJ whole genome shotgun (WGS) entry which is preliminary data.</text>
</comment>
<feature type="transmembrane region" description="Helical" evidence="7">
    <location>
        <begin position="50"/>
        <end position="71"/>
    </location>
</feature>
<reference evidence="8" key="1">
    <citation type="submission" date="2022-05" db="EMBL/GenBank/DDBJ databases">
        <authorList>
            <person name="Blom J."/>
        </authorList>
    </citation>
    <scope>NUCLEOTIDE SEQUENCE</scope>
    <source>
        <strain evidence="8">Type strain: CPO20170097</strain>
    </source>
</reference>
<comment type="similarity">
    <text evidence="2">Belongs to the DoxX family.</text>
</comment>
<comment type="subcellular location">
    <subcellularLocation>
        <location evidence="1">Cell membrane</location>
        <topology evidence="1">Multi-pass membrane protein</topology>
    </subcellularLocation>
</comment>
<evidence type="ECO:0000313" key="8">
    <source>
        <dbReference type="EMBL" id="CAH6635676.1"/>
    </source>
</evidence>
<dbReference type="Pfam" id="PF07681">
    <property type="entry name" value="DoxX"/>
    <property type="match status" value="1"/>
</dbReference>
<feature type="transmembrane region" description="Helical" evidence="7">
    <location>
        <begin position="111"/>
        <end position="134"/>
    </location>
</feature>
<organism evidence="8 9">
    <name type="scientific">Pseudocitrobacter vendiensis</name>
    <dbReference type="NCBI Taxonomy" id="2488306"/>
    <lineage>
        <taxon>Bacteria</taxon>
        <taxon>Pseudomonadati</taxon>
        <taxon>Pseudomonadota</taxon>
        <taxon>Gammaproteobacteria</taxon>
        <taxon>Enterobacterales</taxon>
        <taxon>Enterobacteriaceae</taxon>
        <taxon>Pseudocitrobacter</taxon>
    </lineage>
</organism>
<feature type="transmembrane region" description="Helical" evidence="7">
    <location>
        <begin position="78"/>
        <end position="99"/>
    </location>
</feature>
<evidence type="ECO:0000256" key="4">
    <source>
        <dbReference type="ARBA" id="ARBA00022692"/>
    </source>
</evidence>
<gene>
    <name evidence="8" type="ORF">FBBNIHIM_02455</name>
</gene>
<evidence type="ECO:0000256" key="7">
    <source>
        <dbReference type="SAM" id="Phobius"/>
    </source>
</evidence>
<evidence type="ECO:0000256" key="6">
    <source>
        <dbReference type="ARBA" id="ARBA00023136"/>
    </source>
</evidence>
<dbReference type="PANTHER" id="PTHR33452:SF1">
    <property type="entry name" value="INNER MEMBRANE PROTEIN YPHA-RELATED"/>
    <property type="match status" value="1"/>
</dbReference>
<dbReference type="PANTHER" id="PTHR33452">
    <property type="entry name" value="OXIDOREDUCTASE CATD-RELATED"/>
    <property type="match status" value="1"/>
</dbReference>
<dbReference type="RefSeq" id="WP_149461572.1">
    <property type="nucleotide sequence ID" value="NZ_CALSBS010000002.1"/>
</dbReference>
<protein>
    <submittedName>
        <fullName evidence="8">Membrane protein</fullName>
    </submittedName>
</protein>
<evidence type="ECO:0000256" key="2">
    <source>
        <dbReference type="ARBA" id="ARBA00006679"/>
    </source>
</evidence>